<dbReference type="Proteomes" id="UP000198418">
    <property type="component" value="Unassembled WGS sequence"/>
</dbReference>
<evidence type="ECO:0000256" key="1">
    <source>
        <dbReference type="SAM" id="MobiDB-lite"/>
    </source>
</evidence>
<keyword evidence="3" id="KW-1185">Reference proteome</keyword>
<feature type="region of interest" description="Disordered" evidence="1">
    <location>
        <begin position="16"/>
        <end position="44"/>
    </location>
</feature>
<proteinExistence type="predicted"/>
<reference evidence="3" key="1">
    <citation type="submission" date="2017-06" db="EMBL/GenBank/DDBJ databases">
        <authorList>
            <person name="Varghese N."/>
            <person name="Submissions S."/>
        </authorList>
    </citation>
    <scope>NUCLEOTIDE SEQUENCE [LARGE SCALE GENOMIC DNA]</scope>
    <source>
        <strain evidence="3">DSM 137</strain>
    </source>
</reference>
<gene>
    <name evidence="2" type="ORF">SAMN06265338_1351</name>
</gene>
<protein>
    <submittedName>
        <fullName evidence="2">Uncharacterized protein</fullName>
    </submittedName>
</protein>
<dbReference type="EMBL" id="FYDG01000035">
    <property type="protein sequence ID" value="SNB84316.1"/>
    <property type="molecule type" value="Genomic_DNA"/>
</dbReference>
<name>A0A212SF34_RHOAC</name>
<evidence type="ECO:0000313" key="2">
    <source>
        <dbReference type="EMBL" id="SNB84316.1"/>
    </source>
</evidence>
<evidence type="ECO:0000313" key="3">
    <source>
        <dbReference type="Proteomes" id="UP000198418"/>
    </source>
</evidence>
<dbReference type="AlphaFoldDB" id="A0A212SF34"/>
<sequence length="44" mass="4617">DLPDLEALEDAGLLDKAALRDGPLPSPLLDDESDDAPGEDDDPD</sequence>
<feature type="non-terminal residue" evidence="2">
    <location>
        <position position="1"/>
    </location>
</feature>
<feature type="compositionally biased region" description="Acidic residues" evidence="1">
    <location>
        <begin position="29"/>
        <end position="44"/>
    </location>
</feature>
<accession>A0A212SF34</accession>
<organism evidence="2 3">
    <name type="scientific">Rhodoblastus acidophilus</name>
    <name type="common">Rhodopseudomonas acidophila</name>
    <dbReference type="NCBI Taxonomy" id="1074"/>
    <lineage>
        <taxon>Bacteria</taxon>
        <taxon>Pseudomonadati</taxon>
        <taxon>Pseudomonadota</taxon>
        <taxon>Alphaproteobacteria</taxon>
        <taxon>Hyphomicrobiales</taxon>
        <taxon>Rhodoblastaceae</taxon>
        <taxon>Rhodoblastus</taxon>
    </lineage>
</organism>